<protein>
    <submittedName>
        <fullName evidence="4">NADH:flavin oxidoreductase/NADH oxidase N-terminal domain-containing protein</fullName>
    </submittedName>
</protein>
<dbReference type="PANTHER" id="PTHR43656">
    <property type="entry name" value="BINDING OXIDOREDUCTASE, PUTATIVE (AFU_ORTHOLOGUE AFUA_2G08260)-RELATED"/>
    <property type="match status" value="1"/>
</dbReference>
<dbReference type="InterPro" id="IPR013785">
    <property type="entry name" value="Aldolase_TIM"/>
</dbReference>
<evidence type="ECO:0000313" key="3">
    <source>
        <dbReference type="Proteomes" id="UP000887540"/>
    </source>
</evidence>
<keyword evidence="1" id="KW-0285">Flavoprotein</keyword>
<name>A0A914CA31_9BILA</name>
<keyword evidence="2" id="KW-0560">Oxidoreductase</keyword>
<dbReference type="InterPro" id="IPR051799">
    <property type="entry name" value="NADH_flavin_oxidoreductase"/>
</dbReference>
<proteinExistence type="predicted"/>
<dbReference type="Gene3D" id="3.20.20.70">
    <property type="entry name" value="Aldolase class I"/>
    <property type="match status" value="2"/>
</dbReference>
<dbReference type="WBParaSite" id="ACRNAN_Path_661.g2485.t1">
    <property type="protein sequence ID" value="ACRNAN_Path_661.g2485.t1"/>
    <property type="gene ID" value="ACRNAN_Path_661.g2485"/>
</dbReference>
<organism evidence="3 4">
    <name type="scientific">Acrobeloides nanus</name>
    <dbReference type="NCBI Taxonomy" id="290746"/>
    <lineage>
        <taxon>Eukaryota</taxon>
        <taxon>Metazoa</taxon>
        <taxon>Ecdysozoa</taxon>
        <taxon>Nematoda</taxon>
        <taxon>Chromadorea</taxon>
        <taxon>Rhabditida</taxon>
        <taxon>Tylenchina</taxon>
        <taxon>Cephalobomorpha</taxon>
        <taxon>Cephaloboidea</taxon>
        <taxon>Cephalobidae</taxon>
        <taxon>Acrobeloides</taxon>
    </lineage>
</organism>
<evidence type="ECO:0000313" key="4">
    <source>
        <dbReference type="WBParaSite" id="ACRNAN_Path_661.g2485.t1"/>
    </source>
</evidence>
<accession>A0A914CA31</accession>
<dbReference type="Proteomes" id="UP000887540">
    <property type="component" value="Unplaced"/>
</dbReference>
<dbReference type="GO" id="GO:0016491">
    <property type="term" value="F:oxidoreductase activity"/>
    <property type="evidence" value="ECO:0007669"/>
    <property type="project" value="UniProtKB-KW"/>
</dbReference>
<reference evidence="4" key="1">
    <citation type="submission" date="2022-11" db="UniProtKB">
        <authorList>
            <consortium name="WormBaseParasite"/>
        </authorList>
    </citation>
    <scope>IDENTIFICATION</scope>
</reference>
<sequence length="278" mass="30856">MSQRWPIKAKADASILRQALQFPTSKRTAKNRIFKVALTECLSSYDEEHIQNTGLPTQKLNNVYSKWGVGGFGMVFTGNIFVDPKHMEYRGNSVIHPTLNTEERKDAFKKSTEVMKKDGALAIAQLNHAGRLTPINFNEHPFAPSGIKHTPLIKPSVKNAVVLLSGGLRTVYGMADVISNNIADGVGLGKPSMAEPDVAKKLLSNQYQSVVYNHLEDDYQLYVKSCMKQLNEAAATPLEETDGDLTYGITDFSDKEIAEEFKLGSKFPMHLSLNRPKI</sequence>
<evidence type="ECO:0000256" key="2">
    <source>
        <dbReference type="ARBA" id="ARBA00023002"/>
    </source>
</evidence>
<dbReference type="AlphaFoldDB" id="A0A914CA31"/>
<dbReference type="PANTHER" id="PTHR43656:SF5">
    <property type="entry name" value="NADH:FLAVIN OXIDOREDUCTASE_NADH OXIDASE N-TERMINAL DOMAIN-CONTAINING PROTEIN"/>
    <property type="match status" value="1"/>
</dbReference>
<evidence type="ECO:0000256" key="1">
    <source>
        <dbReference type="ARBA" id="ARBA00022630"/>
    </source>
</evidence>
<dbReference type="SUPFAM" id="SSF51395">
    <property type="entry name" value="FMN-linked oxidoreductases"/>
    <property type="match status" value="1"/>
</dbReference>
<keyword evidence="3" id="KW-1185">Reference proteome</keyword>